<sequence length="172" mass="20176">MTKIKDVNQGDLLTFINEENKYKILLCTNVYKDRSPQNFTFCLLDYNKTEKPTLDDIEHLSFFGVGNMTKKNLHNYSEQELEKMWFLHPEIKPCLLGSCSLVIWRKDFMKFRDNLEFIGNLEILHNINKNGNCGINASDWGFLKSFYGEKLMKFIDERGQKLFSLNAIIKST</sequence>
<proteinExistence type="predicted"/>
<gene>
    <name evidence="1" type="ORF">K6T82_22630</name>
</gene>
<name>A0A9X1HF81_9FLAO</name>
<evidence type="ECO:0000313" key="1">
    <source>
        <dbReference type="EMBL" id="MBZ4037575.1"/>
    </source>
</evidence>
<keyword evidence="2" id="KW-1185">Reference proteome</keyword>
<evidence type="ECO:0000313" key="2">
    <source>
        <dbReference type="Proteomes" id="UP001139366"/>
    </source>
</evidence>
<dbReference type="AlphaFoldDB" id="A0A9X1HF81"/>
<comment type="caution">
    <text evidence="1">The sequence shown here is derived from an EMBL/GenBank/DDBJ whole genome shotgun (WGS) entry which is preliminary data.</text>
</comment>
<dbReference type="Proteomes" id="UP001139366">
    <property type="component" value="Unassembled WGS sequence"/>
</dbReference>
<dbReference type="RefSeq" id="WP_223711044.1">
    <property type="nucleotide sequence ID" value="NZ_JAINUY010000010.1"/>
</dbReference>
<organism evidence="1 2">
    <name type="scientific">Flavobacterium potami</name>
    <dbReference type="NCBI Taxonomy" id="2872310"/>
    <lineage>
        <taxon>Bacteria</taxon>
        <taxon>Pseudomonadati</taxon>
        <taxon>Bacteroidota</taxon>
        <taxon>Flavobacteriia</taxon>
        <taxon>Flavobacteriales</taxon>
        <taxon>Flavobacteriaceae</taxon>
        <taxon>Flavobacterium</taxon>
    </lineage>
</organism>
<dbReference type="EMBL" id="JAINUY010000010">
    <property type="protein sequence ID" value="MBZ4037575.1"/>
    <property type="molecule type" value="Genomic_DNA"/>
</dbReference>
<reference evidence="1 2" key="1">
    <citation type="journal article" date="2023" name="Antonie Van Leeuwenhoek">
        <title>Flavobacterium potami sp. nov., a multi-metal resistance genes harbouring bacterium isolated from shallow river silt.</title>
        <authorList>
            <person name="Li S."/>
            <person name="Mao S."/>
            <person name="Mu W."/>
            <person name="Guo B."/>
            <person name="Li C."/>
            <person name="Zhu Q."/>
            <person name="Hou X."/>
            <person name="Zhao Y."/>
            <person name="Wei S."/>
            <person name="Liu H."/>
            <person name="Liu A."/>
        </authorList>
    </citation>
    <scope>NUCLEOTIDE SEQUENCE [LARGE SCALE GENOMIC DNA]</scope>
    <source>
        <strain evidence="1 2">17A</strain>
    </source>
</reference>
<accession>A0A9X1HF81</accession>
<protein>
    <submittedName>
        <fullName evidence="1">Uncharacterized protein</fullName>
    </submittedName>
</protein>